<gene>
    <name evidence="9" type="ORF">SUNI508_04320</name>
</gene>
<comment type="caution">
    <text evidence="9">The sequence shown here is derived from an EMBL/GenBank/DDBJ whole genome shotgun (WGS) entry which is preliminary data.</text>
</comment>
<keyword evidence="3" id="KW-0507">mRNA processing</keyword>
<feature type="region of interest" description="Disordered" evidence="7">
    <location>
        <begin position="281"/>
        <end position="347"/>
    </location>
</feature>
<keyword evidence="6" id="KW-0539">Nucleus</keyword>
<keyword evidence="4" id="KW-0747">Spliceosome</keyword>
<proteinExistence type="inferred from homology"/>
<sequence>MSFNPGNISKADATAYSSSDSEDCEDDHLDHVSGDPRSDYLDDFKPRKRRRINGDAKERAALGVFGSDSEDDGPGRRWKAKKDLRHKNMSFVSAGRQTANRGVDEDEDEDEEMEDDIDNEYAEPSRFGLGSKAAAVAEQQDEDYDDEEEAAATGIGLGFRPAAQGLGWATPTQAAAPTAPPMSNTAQPMPTKKPKFSGSTPLGQGFVPSSANEPVLKPGLSDAPGPATKPKPSAFSGRGGAKMSFGQRMMAKMGYVEGKGLGAEEQGRNVIIEANLRPQGAGLGAVREKSKQEREEEKRQAKIRGEEVLDSEEEEKEKRRKLRDRKKKNGLESGTASGGSTPRRPKTKYLTVNDMQKAAPGLHIPDAFAPILDLTGPGQKLLTPGSGLMTPTAGTEVVEQTEARKLASRAQRDLNAFVEEWKTLEERKAWLDMEGHQRQQGLDELQSMLEAMQLVASLLDTISTAAAEKQWDPVISGLKQIEAATAVDGIDDVDLAGVAVAAIHPFMRDAIQGWHPLEDPKLGNFADHLAAIQGVLGLKKKPASAAVARWDDQDIDSTHRQHQKSTTPYESMIYKILFPKLVTTITQQWDVFDAAPLLAVFDKWEPLFPSFIRNQLIEQLVRRLNDAIGAWKPRKKQHNLPHLWLFPWLQHLPPYHLEPKGTGIVAEVRRKFRQLVDIWEFDRGVIPGLKEWKEVLRPSKSQDQWKPLIMHHVLPSMAKYLRANFRVDPSDQEPYLPILNGVLKWAGIIAPSMVGEVVVVEVFPMWHDVLHQWLTSEEANYEEIGAWFEWWKDAALADLVEVESVTAEFNRGAKMIETALELGTNAKNLPRPNRRPALQAKPQPKPQISPVVTAVPPNPIQKSFREEVEDWCNEDDVRFIPVHNRTTNAGQKYYRLTARMDGKGGVLAYFDKAGDEEVLVADGRKTKFIVKRGEAGAEWQSLLGALYQEVS</sequence>
<organism evidence="9 10">
    <name type="scientific">Seiridium unicorne</name>
    <dbReference type="NCBI Taxonomy" id="138068"/>
    <lineage>
        <taxon>Eukaryota</taxon>
        <taxon>Fungi</taxon>
        <taxon>Dikarya</taxon>
        <taxon>Ascomycota</taxon>
        <taxon>Pezizomycotina</taxon>
        <taxon>Sordariomycetes</taxon>
        <taxon>Xylariomycetidae</taxon>
        <taxon>Amphisphaeriales</taxon>
        <taxon>Sporocadaceae</taxon>
        <taxon>Seiridium</taxon>
    </lineage>
</organism>
<feature type="region of interest" description="Disordered" evidence="7">
    <location>
        <begin position="825"/>
        <end position="850"/>
    </location>
</feature>
<dbReference type="SMART" id="SM00443">
    <property type="entry name" value="G_patch"/>
    <property type="match status" value="1"/>
</dbReference>
<dbReference type="PROSITE" id="PS50174">
    <property type="entry name" value="G_PATCH"/>
    <property type="match status" value="1"/>
</dbReference>
<reference evidence="9 10" key="1">
    <citation type="journal article" date="2024" name="J. Plant Pathol.">
        <title>Sequence and assembly of the genome of Seiridium unicorne, isolate CBS 538.82, causal agent of cypress canker disease.</title>
        <authorList>
            <person name="Scali E."/>
            <person name="Rocca G.D."/>
            <person name="Danti R."/>
            <person name="Garbelotto M."/>
            <person name="Barberini S."/>
            <person name="Baroncelli R."/>
            <person name="Emiliani G."/>
        </authorList>
    </citation>
    <scope>NUCLEOTIDE SEQUENCE [LARGE SCALE GENOMIC DNA]</scope>
    <source>
        <strain evidence="9 10">BM-138-508</strain>
    </source>
</reference>
<feature type="compositionally biased region" description="Acidic residues" evidence="7">
    <location>
        <begin position="139"/>
        <end position="150"/>
    </location>
</feature>
<dbReference type="Pfam" id="PF07842">
    <property type="entry name" value="GCFC"/>
    <property type="match status" value="1"/>
</dbReference>
<feature type="compositionally biased region" description="Basic and acidic residues" evidence="7">
    <location>
        <begin position="28"/>
        <end position="45"/>
    </location>
</feature>
<evidence type="ECO:0000256" key="4">
    <source>
        <dbReference type="ARBA" id="ARBA00022728"/>
    </source>
</evidence>
<name>A0ABR2V9I5_9PEZI</name>
<protein>
    <submittedName>
        <fullName evidence="9">G-patch domain-containing protein</fullName>
    </submittedName>
</protein>
<evidence type="ECO:0000256" key="3">
    <source>
        <dbReference type="ARBA" id="ARBA00022664"/>
    </source>
</evidence>
<feature type="compositionally biased region" description="Basic residues" evidence="7">
    <location>
        <begin position="76"/>
        <end position="88"/>
    </location>
</feature>
<evidence type="ECO:0000256" key="6">
    <source>
        <dbReference type="ARBA" id="ARBA00023242"/>
    </source>
</evidence>
<feature type="compositionally biased region" description="Polar residues" evidence="7">
    <location>
        <begin position="197"/>
        <end position="212"/>
    </location>
</feature>
<evidence type="ECO:0000256" key="1">
    <source>
        <dbReference type="ARBA" id="ARBA00004123"/>
    </source>
</evidence>
<dbReference type="PANTHER" id="PTHR23329:SF1">
    <property type="entry name" value="TUFTELIN-INTERACTING PROTEIN 11"/>
    <property type="match status" value="1"/>
</dbReference>
<evidence type="ECO:0000313" key="9">
    <source>
        <dbReference type="EMBL" id="KAK9423426.1"/>
    </source>
</evidence>
<feature type="region of interest" description="Disordered" evidence="7">
    <location>
        <begin position="1"/>
        <end position="242"/>
    </location>
</feature>
<comment type="similarity">
    <text evidence="2">Belongs to the TFP11/STIP family.</text>
</comment>
<dbReference type="InterPro" id="IPR000467">
    <property type="entry name" value="G_patch_dom"/>
</dbReference>
<dbReference type="Pfam" id="PF12457">
    <property type="entry name" value="TIP_N"/>
    <property type="match status" value="1"/>
</dbReference>
<evidence type="ECO:0000313" key="10">
    <source>
        <dbReference type="Proteomes" id="UP001408356"/>
    </source>
</evidence>
<evidence type="ECO:0000256" key="7">
    <source>
        <dbReference type="SAM" id="MobiDB-lite"/>
    </source>
</evidence>
<dbReference type="PANTHER" id="PTHR23329">
    <property type="entry name" value="TUFTELIN-INTERACTING PROTEIN 11-RELATED"/>
    <property type="match status" value="1"/>
</dbReference>
<evidence type="ECO:0000256" key="2">
    <source>
        <dbReference type="ARBA" id="ARBA00010900"/>
    </source>
</evidence>
<feature type="compositionally biased region" description="Basic residues" evidence="7">
    <location>
        <begin position="318"/>
        <end position="328"/>
    </location>
</feature>
<dbReference type="Pfam" id="PF01585">
    <property type="entry name" value="G-patch"/>
    <property type="match status" value="1"/>
</dbReference>
<dbReference type="Proteomes" id="UP001408356">
    <property type="component" value="Unassembled WGS sequence"/>
</dbReference>
<dbReference type="InterPro" id="IPR022159">
    <property type="entry name" value="STIP/TFIP11_N"/>
</dbReference>
<feature type="compositionally biased region" description="Acidic residues" evidence="7">
    <location>
        <begin position="104"/>
        <end position="121"/>
    </location>
</feature>
<dbReference type="EMBL" id="JARVKF010000079">
    <property type="protein sequence ID" value="KAK9423426.1"/>
    <property type="molecule type" value="Genomic_DNA"/>
</dbReference>
<accession>A0ABR2V9I5</accession>
<feature type="compositionally biased region" description="Basic and acidic residues" evidence="7">
    <location>
        <begin position="286"/>
        <end position="307"/>
    </location>
</feature>
<dbReference type="InterPro" id="IPR022783">
    <property type="entry name" value="GCFC_dom"/>
</dbReference>
<evidence type="ECO:0000259" key="8">
    <source>
        <dbReference type="PROSITE" id="PS50174"/>
    </source>
</evidence>
<keyword evidence="10" id="KW-1185">Reference proteome</keyword>
<comment type="subcellular location">
    <subcellularLocation>
        <location evidence="1">Nucleus</location>
    </subcellularLocation>
</comment>
<evidence type="ECO:0000256" key="5">
    <source>
        <dbReference type="ARBA" id="ARBA00023187"/>
    </source>
</evidence>
<feature type="domain" description="G-patch" evidence="8">
    <location>
        <begin position="242"/>
        <end position="288"/>
    </location>
</feature>
<dbReference type="InterPro" id="IPR045211">
    <property type="entry name" value="TFP11/STIP/Ntr1"/>
</dbReference>
<keyword evidence="5" id="KW-0508">mRNA splicing</keyword>